<evidence type="ECO:0000313" key="3">
    <source>
        <dbReference type="Proteomes" id="UP001610334"/>
    </source>
</evidence>
<gene>
    <name evidence="2" type="ORF">BJX63DRAFT_381379</name>
</gene>
<evidence type="ECO:0000313" key="2">
    <source>
        <dbReference type="EMBL" id="KAL2819669.1"/>
    </source>
</evidence>
<feature type="compositionally biased region" description="Basic and acidic residues" evidence="1">
    <location>
        <begin position="359"/>
        <end position="372"/>
    </location>
</feature>
<reference evidence="2 3" key="1">
    <citation type="submission" date="2024-07" db="EMBL/GenBank/DDBJ databases">
        <title>Section-level genome sequencing and comparative genomics of Aspergillus sections Usti and Cavernicolus.</title>
        <authorList>
            <consortium name="Lawrence Berkeley National Laboratory"/>
            <person name="Nybo J.L."/>
            <person name="Vesth T.C."/>
            <person name="Theobald S."/>
            <person name="Frisvad J.C."/>
            <person name="Larsen T.O."/>
            <person name="Kjaerboelling I."/>
            <person name="Rothschild-Mancinelli K."/>
            <person name="Lyhne E.K."/>
            <person name="Kogle M.E."/>
            <person name="Barry K."/>
            <person name="Clum A."/>
            <person name="Na H."/>
            <person name="Ledsgaard L."/>
            <person name="Lin J."/>
            <person name="Lipzen A."/>
            <person name="Kuo A."/>
            <person name="Riley R."/>
            <person name="Mondo S."/>
            <person name="Labutti K."/>
            <person name="Haridas S."/>
            <person name="Pangalinan J."/>
            <person name="Salamov A.A."/>
            <person name="Simmons B.A."/>
            <person name="Magnuson J.K."/>
            <person name="Chen J."/>
            <person name="Drula E."/>
            <person name="Henrissat B."/>
            <person name="Wiebenga A."/>
            <person name="Lubbers R.J."/>
            <person name="Gomes A.C."/>
            <person name="Makela M.R."/>
            <person name="Stajich J."/>
            <person name="Grigoriev I.V."/>
            <person name="Mortensen U.H."/>
            <person name="De Vries R.P."/>
            <person name="Baker S.E."/>
            <person name="Andersen M.R."/>
        </authorList>
    </citation>
    <scope>NUCLEOTIDE SEQUENCE [LARGE SCALE GENOMIC DNA]</scope>
    <source>
        <strain evidence="2 3">CBS 588.65</strain>
    </source>
</reference>
<feature type="compositionally biased region" description="Polar residues" evidence="1">
    <location>
        <begin position="282"/>
        <end position="291"/>
    </location>
</feature>
<feature type="compositionally biased region" description="Basic and acidic residues" evidence="1">
    <location>
        <begin position="213"/>
        <end position="228"/>
    </location>
</feature>
<accession>A0ABR4HVY7</accession>
<feature type="compositionally biased region" description="Polar residues" evidence="1">
    <location>
        <begin position="528"/>
        <end position="539"/>
    </location>
</feature>
<feature type="region of interest" description="Disordered" evidence="1">
    <location>
        <begin position="503"/>
        <end position="562"/>
    </location>
</feature>
<proteinExistence type="predicted"/>
<dbReference type="EMBL" id="JBFXLT010000009">
    <property type="protein sequence ID" value="KAL2819669.1"/>
    <property type="molecule type" value="Genomic_DNA"/>
</dbReference>
<feature type="compositionally biased region" description="Acidic residues" evidence="1">
    <location>
        <begin position="399"/>
        <end position="412"/>
    </location>
</feature>
<feature type="compositionally biased region" description="Polar residues" evidence="1">
    <location>
        <begin position="507"/>
        <end position="519"/>
    </location>
</feature>
<dbReference type="Proteomes" id="UP001610334">
    <property type="component" value="Unassembled WGS sequence"/>
</dbReference>
<feature type="compositionally biased region" description="Polar residues" evidence="1">
    <location>
        <begin position="382"/>
        <end position="393"/>
    </location>
</feature>
<feature type="compositionally biased region" description="Polar residues" evidence="1">
    <location>
        <begin position="342"/>
        <end position="355"/>
    </location>
</feature>
<feature type="region of interest" description="Disordered" evidence="1">
    <location>
        <begin position="1"/>
        <end position="191"/>
    </location>
</feature>
<feature type="compositionally biased region" description="Basic and acidic residues" evidence="1">
    <location>
        <begin position="254"/>
        <end position="267"/>
    </location>
</feature>
<feature type="compositionally biased region" description="Acidic residues" evidence="1">
    <location>
        <begin position="93"/>
        <end position="102"/>
    </location>
</feature>
<comment type="caution">
    <text evidence="2">The sequence shown here is derived from an EMBL/GenBank/DDBJ whole genome shotgun (WGS) entry which is preliminary data.</text>
</comment>
<evidence type="ECO:0000256" key="1">
    <source>
        <dbReference type="SAM" id="MobiDB-lite"/>
    </source>
</evidence>
<protein>
    <submittedName>
        <fullName evidence="2">Uncharacterized protein</fullName>
    </submittedName>
</protein>
<organism evidence="2 3">
    <name type="scientific">Aspergillus granulosus</name>
    <dbReference type="NCBI Taxonomy" id="176169"/>
    <lineage>
        <taxon>Eukaryota</taxon>
        <taxon>Fungi</taxon>
        <taxon>Dikarya</taxon>
        <taxon>Ascomycota</taxon>
        <taxon>Pezizomycotina</taxon>
        <taxon>Eurotiomycetes</taxon>
        <taxon>Eurotiomycetidae</taxon>
        <taxon>Eurotiales</taxon>
        <taxon>Aspergillaceae</taxon>
        <taxon>Aspergillus</taxon>
        <taxon>Aspergillus subgen. Nidulantes</taxon>
    </lineage>
</organism>
<feature type="compositionally biased region" description="Low complexity" evidence="1">
    <location>
        <begin position="47"/>
        <end position="64"/>
    </location>
</feature>
<keyword evidence="3" id="KW-1185">Reference proteome</keyword>
<feature type="compositionally biased region" description="Basic and acidic residues" evidence="1">
    <location>
        <begin position="424"/>
        <end position="434"/>
    </location>
</feature>
<feature type="compositionally biased region" description="Basic residues" evidence="1">
    <location>
        <begin position="169"/>
        <end position="178"/>
    </location>
</feature>
<feature type="compositionally biased region" description="Polar residues" evidence="1">
    <location>
        <begin position="156"/>
        <end position="167"/>
    </location>
</feature>
<feature type="compositionally biased region" description="Polar residues" evidence="1">
    <location>
        <begin position="72"/>
        <end position="92"/>
    </location>
</feature>
<name>A0ABR4HVY7_9EURO</name>
<feature type="compositionally biased region" description="Acidic residues" evidence="1">
    <location>
        <begin position="118"/>
        <end position="133"/>
    </location>
</feature>
<feature type="region of interest" description="Disordered" evidence="1">
    <location>
        <begin position="208"/>
        <end position="459"/>
    </location>
</feature>
<sequence>MGQGDRHSRGTPNPKPDQIRTPDKPASSSSSTKLKRPPARLGSLVDTPTTTPVSAPSTASSTARSSKKSFGLSAQGQPTLTQIDFVKRSQTTEPDDDDEFDYIGEAGGNAARNAQEVVEIDDDEEGTLDNDGDTEYRPPTTSKPKRTHSVKFENGPANTKKSSNEKYGSSKKGRRKTSDKKDDKTLTQMSYVQRIVVDPDEELKMEYAYITPKKKDPERHAIPKREAEDAQQDQPYGHEPLNQHKKRKLSPILDLKRPGQLENKEWLETAYSPATPRKTTKTEIPSSQSPESPGIAFITSSQFRHNTRSPQKRDFQPLYQPYIKEESPEQDGLNGTHKAPDKTSQFDPMSPSPSRAQHKSTEHTPEATRTEHQAAVGELEMSSPQHRPSSTHRTVIYETDADTDYSELEDDLLNVPSSPQQESRNADDQAHDDGVPNSLDIESQDLPPPPLPEQDVDLGHLLPESTLLSDASILYQRIHAATQFPLDPVPTINTQKMAELFPDDSTGLHSLTAPSQPSTPMKPPSVPNPTESQTQSESQGAGGMQTEVIPESSPVAQHETPSRFDLSVRDVVVQVESSQPVDRIQRRKTEGHDAARRGILSRSQLLSSSVMESVPIPVFWMSSQDSIGEPYVLPEP</sequence>